<evidence type="ECO:0000256" key="7">
    <source>
        <dbReference type="ARBA" id="ARBA00023098"/>
    </source>
</evidence>
<reference evidence="11 12" key="1">
    <citation type="journal article" date="2023" name="Commun. Biol.">
        <title>Genome analysis of Parmales, the sister group of diatoms, reveals the evolutionary specialization of diatoms from phago-mixotrophs to photoautotrophs.</title>
        <authorList>
            <person name="Ban H."/>
            <person name="Sato S."/>
            <person name="Yoshikawa S."/>
            <person name="Yamada K."/>
            <person name="Nakamura Y."/>
            <person name="Ichinomiya M."/>
            <person name="Sato N."/>
            <person name="Blanc-Mathieu R."/>
            <person name="Endo H."/>
            <person name="Kuwata A."/>
            <person name="Ogata H."/>
        </authorList>
    </citation>
    <scope>NUCLEOTIDE SEQUENCE [LARGE SCALE GENOMIC DNA]</scope>
</reference>
<accession>A0ABQ6MRN1</accession>
<sequence length="416" mass="46768">MSRLTNFFAPYSTVEAANLAAGGSRTFYYGDRGSHATLNAVGGSCIAGCRGGRKSADDEPASDDELIVPGGAEARQHGAFVADINGVKRVYTSKIGKVLYFGCGRLIRRILHNPVLFFTKTFVSVIIFQAAWYTMHLGGAMATMRFPRPGQTETTEKLPDILMDYFGEPLEIKVNGFQLCGHSDDTWYPGADFGLTLNLFLTLLETFSGRHGHVHLQRALHMSALVFLIRATVVGLTGLNNPNAGDRCLNLQDTEMTYLEALKFVMSSFPHRSCGDLIYSGHTALLSLWMLNMEWQNGIVRTTWWIRLACLAFSFWGIFLLIICRSHYTVDIALGFYFAYFVSEFYYVRSLNLYQGRSFIGSTIQRLEYWGEDWEKAGAIGKEDVEEDDARTKIREKTKRTENAEYIERGNRDSAL</sequence>
<keyword evidence="8 9" id="KW-0472">Membrane</keyword>
<feature type="transmembrane region" description="Helical" evidence="9">
    <location>
        <begin position="329"/>
        <end position="348"/>
    </location>
</feature>
<keyword evidence="3" id="KW-0808">Transferase</keyword>
<comment type="caution">
    <text evidence="11">The sequence shown here is derived from an EMBL/GenBank/DDBJ whole genome shotgun (WGS) entry which is preliminary data.</text>
</comment>
<feature type="domain" description="Sphingomyelin synthase-like" evidence="10">
    <location>
        <begin position="273"/>
        <end position="346"/>
    </location>
</feature>
<evidence type="ECO:0000256" key="2">
    <source>
        <dbReference type="ARBA" id="ARBA00005441"/>
    </source>
</evidence>
<name>A0ABQ6MRN1_9STRA</name>
<evidence type="ECO:0000256" key="8">
    <source>
        <dbReference type="ARBA" id="ARBA00023136"/>
    </source>
</evidence>
<comment type="similarity">
    <text evidence="2">Belongs to the sphingomyelin synthase family.</text>
</comment>
<keyword evidence="12" id="KW-1185">Reference proteome</keyword>
<evidence type="ECO:0000256" key="9">
    <source>
        <dbReference type="SAM" id="Phobius"/>
    </source>
</evidence>
<evidence type="ECO:0000256" key="6">
    <source>
        <dbReference type="ARBA" id="ARBA00022989"/>
    </source>
</evidence>
<feature type="transmembrane region" description="Helical" evidence="9">
    <location>
        <begin position="115"/>
        <end position="135"/>
    </location>
</feature>
<dbReference type="Pfam" id="PF14360">
    <property type="entry name" value="PAP2_C"/>
    <property type="match status" value="1"/>
</dbReference>
<gene>
    <name evidence="11" type="ORF">TeGR_g5752</name>
</gene>
<evidence type="ECO:0000256" key="5">
    <source>
        <dbReference type="ARBA" id="ARBA00022919"/>
    </source>
</evidence>
<evidence type="ECO:0000256" key="4">
    <source>
        <dbReference type="ARBA" id="ARBA00022692"/>
    </source>
</evidence>
<dbReference type="InterPro" id="IPR045221">
    <property type="entry name" value="Sphingomyelin_synth-like"/>
</dbReference>
<dbReference type="EMBL" id="BRYB01001671">
    <property type="protein sequence ID" value="GMI30770.1"/>
    <property type="molecule type" value="Genomic_DNA"/>
</dbReference>
<protein>
    <recommendedName>
        <fullName evidence="10">Sphingomyelin synthase-like domain-containing protein</fullName>
    </recommendedName>
</protein>
<organism evidence="11 12">
    <name type="scientific">Tetraparma gracilis</name>
    <dbReference type="NCBI Taxonomy" id="2962635"/>
    <lineage>
        <taxon>Eukaryota</taxon>
        <taxon>Sar</taxon>
        <taxon>Stramenopiles</taxon>
        <taxon>Ochrophyta</taxon>
        <taxon>Bolidophyceae</taxon>
        <taxon>Parmales</taxon>
        <taxon>Triparmaceae</taxon>
        <taxon>Tetraparma</taxon>
    </lineage>
</organism>
<evidence type="ECO:0000256" key="3">
    <source>
        <dbReference type="ARBA" id="ARBA00022679"/>
    </source>
</evidence>
<dbReference type="InterPro" id="IPR025749">
    <property type="entry name" value="Sphingomyelin_synth-like_dom"/>
</dbReference>
<evidence type="ECO:0000313" key="12">
    <source>
        <dbReference type="Proteomes" id="UP001165060"/>
    </source>
</evidence>
<dbReference type="Proteomes" id="UP001165060">
    <property type="component" value="Unassembled WGS sequence"/>
</dbReference>
<feature type="transmembrane region" description="Helical" evidence="9">
    <location>
        <begin position="304"/>
        <end position="323"/>
    </location>
</feature>
<comment type="subcellular location">
    <subcellularLocation>
        <location evidence="1">Membrane</location>
        <topology evidence="1">Multi-pass membrane protein</topology>
    </subcellularLocation>
</comment>
<keyword evidence="7" id="KW-0443">Lipid metabolism</keyword>
<evidence type="ECO:0000256" key="1">
    <source>
        <dbReference type="ARBA" id="ARBA00004141"/>
    </source>
</evidence>
<keyword evidence="5" id="KW-0746">Sphingolipid metabolism</keyword>
<proteinExistence type="inferred from homology"/>
<keyword evidence="6 9" id="KW-1133">Transmembrane helix</keyword>
<dbReference type="PANTHER" id="PTHR21290">
    <property type="entry name" value="SPHINGOMYELIN SYNTHETASE"/>
    <property type="match status" value="1"/>
</dbReference>
<keyword evidence="4 9" id="KW-0812">Transmembrane</keyword>
<evidence type="ECO:0000313" key="11">
    <source>
        <dbReference type="EMBL" id="GMI30770.1"/>
    </source>
</evidence>
<evidence type="ECO:0000259" key="10">
    <source>
        <dbReference type="Pfam" id="PF14360"/>
    </source>
</evidence>
<dbReference type="PANTHER" id="PTHR21290:SF25">
    <property type="entry name" value="SPHINGOMYELIN SYNTHASE-RELATED PROTEIN 1"/>
    <property type="match status" value="1"/>
</dbReference>